<keyword evidence="2" id="KW-1185">Reference proteome</keyword>
<protein>
    <submittedName>
        <fullName evidence="1">Uncharacterized protein</fullName>
    </submittedName>
</protein>
<dbReference type="EMBL" id="JBHSBN010000066">
    <property type="protein sequence ID" value="MFC4110822.1"/>
    <property type="molecule type" value="Genomic_DNA"/>
</dbReference>
<comment type="caution">
    <text evidence="1">The sequence shown here is derived from an EMBL/GenBank/DDBJ whole genome shotgun (WGS) entry which is preliminary data.</text>
</comment>
<accession>A0ABV8KY79</accession>
<sequence length="657" mass="69963">MFGEIAAVLVLVVGVAAAVFVVRRVSDSPSAALRGAADRIRSASAIRVGVAYRDAGGHIIDGQFTITGDNLVSGTVTDPQGGRADLVVGAGTSAVHGDADWWARRSPKQVRAITGRWVRPEPGVAFPFDITTLLNPTALARRIDALTGAAHRPDQNTEDATDDQIRTVVSGDWTALFDTGKDRKLRWLGGPLDPSLVIHPAAYHHNDNHSTGIVPASHSGPTTPDRPAPALPARYDPIAIPPYVAITPEPTGTDAASTTRTAVAKILPEASPAAPSGAASVPQAPGPVAQRAVKPGHATFDLEWTAQDCNTPTCSWTVTVTNTGTAPGTGMLYASVTPGMPLLTFPVNLSAGGTFVTPPMTFPNPAPVIRGKNTQITVSYSAWVHSSSFGPDPALPQRLDDRGINPNTLTPIDPGYEPARLKLLDQMVGHLPKGDTGLATTAVAAVDTAIQAGMLPELKAIADSGRLENPQDLIDKLSKMVDNTLPGNPDPAADQIGYRREVEQAAEILRHDPRSELLLDGAIENPNTRELEGSDILDIVNKDAYQLKSVSGQNFVPAINVAVTQLNGGRQAHRVTNIRQKAPPGYRKIALIYLEPGSDRWHQYTREEIEFRLKKRSKQMKICDANGNALVDRLVLVNARGAHIWNRSDFGALGLPC</sequence>
<evidence type="ECO:0000313" key="1">
    <source>
        <dbReference type="EMBL" id="MFC4110822.1"/>
    </source>
</evidence>
<dbReference type="RefSeq" id="WP_377553614.1">
    <property type="nucleotide sequence ID" value="NZ_JBHSBN010000066.1"/>
</dbReference>
<proteinExistence type="predicted"/>
<name>A0ABV8KY79_9ACTN</name>
<gene>
    <name evidence="1" type="ORF">ACFOX0_33550</name>
</gene>
<organism evidence="1 2">
    <name type="scientific">Micromonospora zhanjiangensis</name>
    <dbReference type="NCBI Taxonomy" id="1522057"/>
    <lineage>
        <taxon>Bacteria</taxon>
        <taxon>Bacillati</taxon>
        <taxon>Actinomycetota</taxon>
        <taxon>Actinomycetes</taxon>
        <taxon>Micromonosporales</taxon>
        <taxon>Micromonosporaceae</taxon>
        <taxon>Micromonospora</taxon>
    </lineage>
</organism>
<dbReference type="Proteomes" id="UP001595868">
    <property type="component" value="Unassembled WGS sequence"/>
</dbReference>
<reference evidence="2" key="1">
    <citation type="journal article" date="2019" name="Int. J. Syst. Evol. Microbiol.">
        <title>The Global Catalogue of Microorganisms (GCM) 10K type strain sequencing project: providing services to taxonomists for standard genome sequencing and annotation.</title>
        <authorList>
            <consortium name="The Broad Institute Genomics Platform"/>
            <consortium name="The Broad Institute Genome Sequencing Center for Infectious Disease"/>
            <person name="Wu L."/>
            <person name="Ma J."/>
        </authorList>
    </citation>
    <scope>NUCLEOTIDE SEQUENCE [LARGE SCALE GENOMIC DNA]</scope>
    <source>
        <strain evidence="2">2902at01</strain>
    </source>
</reference>
<evidence type="ECO:0000313" key="2">
    <source>
        <dbReference type="Proteomes" id="UP001595868"/>
    </source>
</evidence>